<protein>
    <recommendedName>
        <fullName evidence="1">Aminotransferase class V domain-containing protein</fullName>
    </recommendedName>
</protein>
<dbReference type="InterPro" id="IPR015422">
    <property type="entry name" value="PyrdxlP-dep_Trfase_small"/>
</dbReference>
<accession>A0A4S4KMH9</accession>
<keyword evidence="3" id="KW-1185">Reference proteome</keyword>
<dbReference type="Proteomes" id="UP000308199">
    <property type="component" value="Unassembled WGS sequence"/>
</dbReference>
<dbReference type="Gene3D" id="3.90.1150.10">
    <property type="entry name" value="Aspartate Aminotransferase, domain 1"/>
    <property type="match status" value="1"/>
</dbReference>
<dbReference type="OrthoDB" id="420046at2759"/>
<dbReference type="InterPro" id="IPR015421">
    <property type="entry name" value="PyrdxlP-dep_Trfase_major"/>
</dbReference>
<dbReference type="PANTHER" id="PTHR43586:SF21">
    <property type="entry name" value="PYRIDOXAL PHOSPHATE (PLP)-DEPENDENT ASPARTATE AMINOTRANSFERASE SUPERFAMILY"/>
    <property type="match status" value="1"/>
</dbReference>
<dbReference type="AlphaFoldDB" id="A0A4S4KMH9"/>
<comment type="caution">
    <text evidence="2">The sequence shown here is derived from an EMBL/GenBank/DDBJ whole genome shotgun (WGS) entry which is preliminary data.</text>
</comment>
<dbReference type="Gene3D" id="3.40.640.10">
    <property type="entry name" value="Type I PLP-dependent aspartate aminotransferase-like (Major domain)"/>
    <property type="match status" value="1"/>
</dbReference>
<dbReference type="Pfam" id="PF00266">
    <property type="entry name" value="Aminotran_5"/>
    <property type="match status" value="1"/>
</dbReference>
<dbReference type="EMBL" id="SGPK01000672">
    <property type="protein sequence ID" value="THG99721.1"/>
    <property type="molecule type" value="Genomic_DNA"/>
</dbReference>
<dbReference type="PANTHER" id="PTHR43586">
    <property type="entry name" value="CYSTEINE DESULFURASE"/>
    <property type="match status" value="1"/>
</dbReference>
<feature type="domain" description="Aminotransferase class V" evidence="1">
    <location>
        <begin position="27"/>
        <end position="422"/>
    </location>
</feature>
<reference evidence="2 3" key="1">
    <citation type="submission" date="2019-02" db="EMBL/GenBank/DDBJ databases">
        <title>Genome sequencing of the rare red list fungi Phellinidium pouzarii.</title>
        <authorList>
            <person name="Buettner E."/>
            <person name="Kellner H."/>
        </authorList>
    </citation>
    <scope>NUCLEOTIDE SEQUENCE [LARGE SCALE GENOMIC DNA]</scope>
    <source>
        <strain evidence="2 3">DSM 108285</strain>
    </source>
</reference>
<dbReference type="InterPro" id="IPR000192">
    <property type="entry name" value="Aminotrans_V_dom"/>
</dbReference>
<evidence type="ECO:0000259" key="1">
    <source>
        <dbReference type="Pfam" id="PF00266"/>
    </source>
</evidence>
<dbReference type="InterPro" id="IPR015424">
    <property type="entry name" value="PyrdxlP-dep_Trfase"/>
</dbReference>
<gene>
    <name evidence="2" type="ORF">EW145_g7214</name>
</gene>
<proteinExistence type="predicted"/>
<sequence length="434" mass="46513">MAASVVDTTLDVEAARAHFPALKDGYIFADNAGGSQCLKGVVDRISDYLLHTNVQLGAGYTVSVSSTARVNEGATATAELLNALSPDEIVFASSSTAAVNNLAAAVAADILDGEEIIVTGEHEANAGPWKRLAAQRRLPLKVWEHTPSPSQPNEPYAIELALATLLPLITAKTRLVAFTACSNLLGTVVDVAAVIRAVRAEAERHGARKLEVCVDCVAYAPHRRIDVQAWDVDYCFFSYYKVYGPHISVLYARSRALAGLPSLAHHFLRVGAQAYKVSPGGTGYELAYASAGVLPYLRALSPAGAVDDAFARIATHEHVLLRTLLAYLSGADARARGVRIVGDSEAGPRRAPTVSFVVVGERAVRSSDIVAYFDKKGKMGIRYGHFYAYGLVDSLRPKIDLEDAIVRISLVHYNTVAEVDTLVDVLKDALDALQ</sequence>
<evidence type="ECO:0000313" key="2">
    <source>
        <dbReference type="EMBL" id="THG99721.1"/>
    </source>
</evidence>
<evidence type="ECO:0000313" key="3">
    <source>
        <dbReference type="Proteomes" id="UP000308199"/>
    </source>
</evidence>
<name>A0A4S4KMH9_9AGAM</name>
<dbReference type="SUPFAM" id="SSF53383">
    <property type="entry name" value="PLP-dependent transferases"/>
    <property type="match status" value="1"/>
</dbReference>
<organism evidence="2 3">
    <name type="scientific">Phellinidium pouzarii</name>
    <dbReference type="NCBI Taxonomy" id="167371"/>
    <lineage>
        <taxon>Eukaryota</taxon>
        <taxon>Fungi</taxon>
        <taxon>Dikarya</taxon>
        <taxon>Basidiomycota</taxon>
        <taxon>Agaricomycotina</taxon>
        <taxon>Agaricomycetes</taxon>
        <taxon>Hymenochaetales</taxon>
        <taxon>Hymenochaetaceae</taxon>
        <taxon>Phellinidium</taxon>
    </lineage>
</organism>